<accession>A0A6N6NJZ9</accession>
<feature type="domain" description="Polysaccharide pyruvyl transferase" evidence="2">
    <location>
        <begin position="367"/>
        <end position="664"/>
    </location>
</feature>
<dbReference type="EMBL" id="WAJR01000023">
    <property type="protein sequence ID" value="KAB1638690.1"/>
    <property type="molecule type" value="Genomic_DNA"/>
</dbReference>
<dbReference type="Proteomes" id="UP000468668">
    <property type="component" value="Unassembled WGS sequence"/>
</dbReference>
<feature type="coiled-coil region" evidence="1">
    <location>
        <begin position="758"/>
        <end position="799"/>
    </location>
</feature>
<reference evidence="3 4" key="1">
    <citation type="submission" date="2019-09" db="EMBL/GenBank/DDBJ databases">
        <title>Whole genome shotgun sequencing (WGS) of Ellagibacter isourolithinifaciens DSM 104140(T) and Adlercreutzia muris DSM 29508(T).</title>
        <authorList>
            <person name="Stoll D.A."/>
            <person name="Danylec N."/>
            <person name="Huch M."/>
        </authorList>
    </citation>
    <scope>NUCLEOTIDE SEQUENCE [LARGE SCALE GENOMIC DNA]</scope>
    <source>
        <strain evidence="3 4">DSM 104140</strain>
    </source>
</reference>
<organism evidence="3 4">
    <name type="scientific">Ellagibacter isourolithinifaciens</name>
    <dbReference type="NCBI Taxonomy" id="2137581"/>
    <lineage>
        <taxon>Bacteria</taxon>
        <taxon>Bacillati</taxon>
        <taxon>Actinomycetota</taxon>
        <taxon>Coriobacteriia</taxon>
        <taxon>Eggerthellales</taxon>
        <taxon>Eggerthellaceae</taxon>
        <taxon>Ellagibacter</taxon>
    </lineage>
</organism>
<dbReference type="OrthoDB" id="3199616at2"/>
<evidence type="ECO:0000256" key="1">
    <source>
        <dbReference type="SAM" id="Coils"/>
    </source>
</evidence>
<dbReference type="RefSeq" id="WP_158050067.1">
    <property type="nucleotide sequence ID" value="NZ_WAJR01000023.1"/>
</dbReference>
<dbReference type="Pfam" id="PF04230">
    <property type="entry name" value="PS_pyruv_trans"/>
    <property type="match status" value="1"/>
</dbReference>
<name>A0A6N6NJZ9_9ACTN</name>
<keyword evidence="1" id="KW-0175">Coiled coil</keyword>
<evidence type="ECO:0000259" key="2">
    <source>
        <dbReference type="Pfam" id="PF04230"/>
    </source>
</evidence>
<comment type="caution">
    <text evidence="3">The sequence shown here is derived from an EMBL/GenBank/DDBJ whole genome shotgun (WGS) entry which is preliminary data.</text>
</comment>
<sequence>MEKTYCKIVLIARMGAGVATPAFCAKRAFEKQGHTVFLFMPKMWPELFDEAGTFDATALSRFFEVQRPDCLMLAEGIGACGLDAAASRGVAVGMLVAARSEAEASVAKSSGAPFDFAITISGRSLRLEEVDGFDGVVGACAPAVDAAYASTPIANLVAFGPGIMCLQDATPARVAFFDELVADGRFGGAVRCFGAGWPERFASDPTFTHIAYSARSSAACVVFGDLDKGVQDADEKVPNDLQGGGGNAPADALLTDEALVLVRADGAKLACVGEGLSPWRAERMDICEKDITEAHEALIAAVADQRSSDAAFESRRLPVDSQGPFLDGSLLAALESVREQLSERGLMAGLPAPRTIVSVLGYVGMGNFGDEYILATVDRRLRELICGCSIVAVGENPLHTLRERGIYSITLQDKRVLDRVLAASSAALVIAGLLFDQGIRWSIGKAELASSMPHTDIAGIAAYVELAYMNDARPVLYGIGAGPLDVADGRSLVRLMGRLGALFLTRDEATAELIRSCRVRNEQVISLANCAFLGSASDTSFVDEWFASEGIDPASRRVVAVSLREYENAPDDFAERVAAAIARVQAAHRDVVFAACILDSSDRALAERIGALLPAQAALRIFDAGERIEPVADFLSRCSAGLSMRYHASLLLGSFCKPCVGLGYLPKVVSLYEDLGQADTLLSMNADTADIIAALESVLAFDAQRAFALTNRVSELRKKSGESEGILLDSIASIAPAKRGEIPEELFLNRVANDIAEKDRLRAQIAQERRSVEEARARCTEMERERDAARGEVEEYAHSYSYRVGSTLLTLPRKLREALSKGAKGPKES</sequence>
<dbReference type="PANTHER" id="PTHR36836">
    <property type="entry name" value="COLANIC ACID BIOSYNTHESIS PROTEIN WCAK"/>
    <property type="match status" value="1"/>
</dbReference>
<keyword evidence="4" id="KW-1185">Reference proteome</keyword>
<evidence type="ECO:0000313" key="3">
    <source>
        <dbReference type="EMBL" id="KAB1638690.1"/>
    </source>
</evidence>
<gene>
    <name evidence="3" type="ORF">F8C90_08335</name>
</gene>
<dbReference type="GeneID" id="98658413"/>
<dbReference type="InterPro" id="IPR007345">
    <property type="entry name" value="Polysacch_pyruvyl_Trfase"/>
</dbReference>
<dbReference type="AlphaFoldDB" id="A0A6N6NJZ9"/>
<evidence type="ECO:0000313" key="4">
    <source>
        <dbReference type="Proteomes" id="UP000468668"/>
    </source>
</evidence>
<proteinExistence type="predicted"/>
<protein>
    <recommendedName>
        <fullName evidence="2">Polysaccharide pyruvyl transferase domain-containing protein</fullName>
    </recommendedName>
</protein>
<dbReference type="PANTHER" id="PTHR36836:SF1">
    <property type="entry name" value="COLANIC ACID BIOSYNTHESIS PROTEIN WCAK"/>
    <property type="match status" value="1"/>
</dbReference>